<name>E5AC31_LEPMJ</name>
<dbReference type="FunFam" id="2.60.260.40:FF:000003">
    <property type="entry name" value="NADH dehydrogenase [ubiquinone] iron-sulfur protein 6, mitochondrial"/>
    <property type="match status" value="1"/>
</dbReference>
<feature type="region of interest" description="Disordered" evidence="1">
    <location>
        <begin position="57"/>
        <end position="98"/>
    </location>
</feature>
<evidence type="ECO:0000259" key="2">
    <source>
        <dbReference type="Pfam" id="PF10276"/>
    </source>
</evidence>
<reference evidence="4" key="1">
    <citation type="journal article" date="2011" name="Nat. Commun.">
        <title>Effector diversification within compartments of the Leptosphaeria maculans genome affected by Repeat-Induced Point mutations.</title>
        <authorList>
            <person name="Rouxel T."/>
            <person name="Grandaubert J."/>
            <person name="Hane J.K."/>
            <person name="Hoede C."/>
            <person name="van de Wouw A.P."/>
            <person name="Couloux A."/>
            <person name="Dominguez V."/>
            <person name="Anthouard V."/>
            <person name="Bally P."/>
            <person name="Bourras S."/>
            <person name="Cozijnsen A.J."/>
            <person name="Ciuffetti L.M."/>
            <person name="Degrave A."/>
            <person name="Dilmaghani A."/>
            <person name="Duret L."/>
            <person name="Fudal I."/>
            <person name="Goodwin S.B."/>
            <person name="Gout L."/>
            <person name="Glaser N."/>
            <person name="Linglin J."/>
            <person name="Kema G.H.J."/>
            <person name="Lapalu N."/>
            <person name="Lawrence C.B."/>
            <person name="May K."/>
            <person name="Meyer M."/>
            <person name="Ollivier B."/>
            <person name="Poulain J."/>
            <person name="Schoch C.L."/>
            <person name="Simon A."/>
            <person name="Spatafora J.W."/>
            <person name="Stachowiak A."/>
            <person name="Turgeon B.G."/>
            <person name="Tyler B.M."/>
            <person name="Vincent D."/>
            <person name="Weissenbach J."/>
            <person name="Amselem J."/>
            <person name="Quesneville H."/>
            <person name="Oliver R.P."/>
            <person name="Wincker P."/>
            <person name="Balesdent M.-H."/>
            <person name="Howlett B.J."/>
        </authorList>
    </citation>
    <scope>NUCLEOTIDE SEQUENCE [LARGE SCALE GENOMIC DNA]</scope>
    <source>
        <strain evidence="4">JN3 / isolate v23.1.3 / race Av1-4-5-6-7-8</strain>
    </source>
</reference>
<protein>
    <recommendedName>
        <fullName evidence="2">Zinc finger CHCC-type domain-containing protein</fullName>
    </recommendedName>
</protein>
<sequence length="339" mass="37083">MSSSSFQRSDADAIVIGSLGSHTLHQLISGGIQSTRGLFSKWPNVNLIYTSPDSHQFNLDNVDKNTGRNGDYDDGDDDARPGRQSDRSNSPPGDLLNKPCLGITASDRNLNLNLNLNLTPNIVQSSAQAIAQPVCVPARPFAHQNASLHLPCPAHPSPNQVPANDPLKRDVPPNVSETNATATSSLGSFDKVLQEDVATAEKLRKQQAPNREGVWSRSQNPREVAMSGPQFEQTIIEDQPRPYAAIELIHQQPVRWSHDKVVSCDGGGGPLGHPRIFINLDKPQVCWCTYCGLPFAHEKHRHHLESLPESELSYPLGPKGHPAEVNETQKVTDEPLAQR</sequence>
<feature type="domain" description="Zinc finger CHCC-type" evidence="2">
    <location>
        <begin position="260"/>
        <end position="295"/>
    </location>
</feature>
<feature type="region of interest" description="Disordered" evidence="1">
    <location>
        <begin position="202"/>
        <end position="222"/>
    </location>
</feature>
<evidence type="ECO:0000313" key="4">
    <source>
        <dbReference type="Proteomes" id="UP000002668"/>
    </source>
</evidence>
<dbReference type="eggNOG" id="KOG3456">
    <property type="taxonomic scope" value="Eukaryota"/>
</dbReference>
<dbReference type="Proteomes" id="UP000002668">
    <property type="component" value="Genome"/>
</dbReference>
<dbReference type="InterPro" id="IPR019401">
    <property type="entry name" value="Znf_CHCC"/>
</dbReference>
<feature type="compositionally biased region" description="Polar residues" evidence="1">
    <location>
        <begin position="175"/>
        <end position="187"/>
    </location>
</feature>
<dbReference type="GO" id="GO:0005739">
    <property type="term" value="C:mitochondrion"/>
    <property type="evidence" value="ECO:0007669"/>
    <property type="project" value="GOC"/>
</dbReference>
<dbReference type="PANTHER" id="PTHR13156:SF0">
    <property type="entry name" value="NADH DEHYDROGENASE [UBIQUINONE] IRON-SULFUR PROTEIN 6, MITOCHONDRIAL"/>
    <property type="match status" value="1"/>
</dbReference>
<evidence type="ECO:0000313" key="3">
    <source>
        <dbReference type="EMBL" id="CBY00142.1"/>
    </source>
</evidence>
<dbReference type="Gene3D" id="2.60.260.40">
    <property type="entry name" value="q5lls5 like domains"/>
    <property type="match status" value="1"/>
</dbReference>
<dbReference type="InParanoid" id="E5AC31"/>
<dbReference type="EMBL" id="FP929138">
    <property type="protein sequence ID" value="CBY00142.1"/>
    <property type="molecule type" value="Genomic_DNA"/>
</dbReference>
<dbReference type="OrthoDB" id="307899at2759"/>
<dbReference type="VEuPathDB" id="FungiDB:LEMA_P012720.1"/>
<accession>E5AC31</accession>
<organism evidence="4">
    <name type="scientific">Leptosphaeria maculans (strain JN3 / isolate v23.1.3 / race Av1-4-5-6-7-8)</name>
    <name type="common">Blackleg fungus</name>
    <name type="synonym">Phoma lingam</name>
    <dbReference type="NCBI Taxonomy" id="985895"/>
    <lineage>
        <taxon>Eukaryota</taxon>
        <taxon>Fungi</taxon>
        <taxon>Dikarya</taxon>
        <taxon>Ascomycota</taxon>
        <taxon>Pezizomycotina</taxon>
        <taxon>Dothideomycetes</taxon>
        <taxon>Pleosporomycetidae</taxon>
        <taxon>Pleosporales</taxon>
        <taxon>Pleosporineae</taxon>
        <taxon>Leptosphaeriaceae</taxon>
        <taxon>Plenodomus</taxon>
        <taxon>Plenodomus lingam/Leptosphaeria maculans species complex</taxon>
    </lineage>
</organism>
<dbReference type="HOGENOM" id="CLU_819087_0_0_1"/>
<keyword evidence="4" id="KW-1185">Reference proteome</keyword>
<dbReference type="AlphaFoldDB" id="E5AC31"/>
<feature type="region of interest" description="Disordered" evidence="1">
    <location>
        <begin position="149"/>
        <end position="187"/>
    </location>
</feature>
<feature type="region of interest" description="Disordered" evidence="1">
    <location>
        <begin position="310"/>
        <end position="339"/>
    </location>
</feature>
<dbReference type="PANTHER" id="PTHR13156">
    <property type="entry name" value="NADH-UBIQUINONE OXIDOREDUCTASE 13 KD-A SUBUNIT"/>
    <property type="match status" value="1"/>
</dbReference>
<dbReference type="Pfam" id="PF10276">
    <property type="entry name" value="zf-CHCC"/>
    <property type="match status" value="1"/>
</dbReference>
<dbReference type="STRING" id="985895.E5AC31"/>
<gene>
    <name evidence="3" type="ORF">LEMA_P012720.1</name>
</gene>
<proteinExistence type="predicted"/>
<dbReference type="GO" id="GO:0006120">
    <property type="term" value="P:mitochondrial electron transport, NADH to ubiquinone"/>
    <property type="evidence" value="ECO:0007669"/>
    <property type="project" value="TreeGrafter"/>
</dbReference>
<evidence type="ECO:0000256" key="1">
    <source>
        <dbReference type="SAM" id="MobiDB-lite"/>
    </source>
</evidence>